<dbReference type="STRING" id="341663.Q0CM56"/>
<dbReference type="InterPro" id="IPR036864">
    <property type="entry name" value="Zn2-C6_fun-type_DNA-bd_sf"/>
</dbReference>
<dbReference type="RefSeq" id="XP_001214406.1">
    <property type="nucleotide sequence ID" value="XM_001214406.1"/>
</dbReference>
<dbReference type="eggNOG" id="ENOG502SNKW">
    <property type="taxonomic scope" value="Eukaryota"/>
</dbReference>
<dbReference type="PANTHER" id="PTHR38791">
    <property type="entry name" value="ZN(II)2CYS6 TRANSCRIPTION FACTOR (EUROFUNG)-RELATED-RELATED"/>
    <property type="match status" value="1"/>
</dbReference>
<dbReference type="SUPFAM" id="SSF57701">
    <property type="entry name" value="Zn2/Cys6 DNA-binding domain"/>
    <property type="match status" value="1"/>
</dbReference>
<dbReference type="InterPro" id="IPR053175">
    <property type="entry name" value="DHMBA_Reg_Transcription_Factor"/>
</dbReference>
<evidence type="ECO:0000256" key="2">
    <source>
        <dbReference type="ARBA" id="ARBA00023125"/>
    </source>
</evidence>
<proteinExistence type="predicted"/>
<organism evidence="7 8">
    <name type="scientific">Aspergillus terreus (strain NIH 2624 / FGSC A1156)</name>
    <dbReference type="NCBI Taxonomy" id="341663"/>
    <lineage>
        <taxon>Eukaryota</taxon>
        <taxon>Fungi</taxon>
        <taxon>Dikarya</taxon>
        <taxon>Ascomycota</taxon>
        <taxon>Pezizomycotina</taxon>
        <taxon>Eurotiomycetes</taxon>
        <taxon>Eurotiomycetidae</taxon>
        <taxon>Eurotiales</taxon>
        <taxon>Aspergillaceae</taxon>
        <taxon>Aspergillus</taxon>
        <taxon>Aspergillus subgen. Circumdati</taxon>
    </lineage>
</organism>
<dbReference type="PANTHER" id="PTHR38791:SF5">
    <property type="entry name" value="TRANSCRIPTION FACTOR DBAG-RELATED"/>
    <property type="match status" value="1"/>
</dbReference>
<evidence type="ECO:0000256" key="5">
    <source>
        <dbReference type="SAM" id="MobiDB-lite"/>
    </source>
</evidence>
<feature type="region of interest" description="Disordered" evidence="5">
    <location>
        <begin position="54"/>
        <end position="144"/>
    </location>
</feature>
<evidence type="ECO:0000256" key="3">
    <source>
        <dbReference type="ARBA" id="ARBA00023163"/>
    </source>
</evidence>
<dbReference type="OMA" id="AVCYFLR"/>
<evidence type="ECO:0000313" key="8">
    <source>
        <dbReference type="Proteomes" id="UP000007963"/>
    </source>
</evidence>
<dbReference type="SMART" id="SM00066">
    <property type="entry name" value="GAL4"/>
    <property type="match status" value="1"/>
</dbReference>
<dbReference type="Gene3D" id="4.10.240.10">
    <property type="entry name" value="Zn(2)-C6 fungal-type DNA-binding domain"/>
    <property type="match status" value="1"/>
</dbReference>
<feature type="compositionally biased region" description="Low complexity" evidence="5">
    <location>
        <begin position="77"/>
        <end position="89"/>
    </location>
</feature>
<dbReference type="GO" id="GO:0008270">
    <property type="term" value="F:zinc ion binding"/>
    <property type="evidence" value="ECO:0007669"/>
    <property type="project" value="InterPro"/>
</dbReference>
<dbReference type="OrthoDB" id="2991872at2759"/>
<dbReference type="PROSITE" id="PS50048">
    <property type="entry name" value="ZN2_CY6_FUNGAL_2"/>
    <property type="match status" value="1"/>
</dbReference>
<dbReference type="PROSITE" id="PS00463">
    <property type="entry name" value="ZN2_CY6_FUNGAL_1"/>
    <property type="match status" value="1"/>
</dbReference>
<name>Q0CM56_ASPTN</name>
<keyword evidence="1" id="KW-0805">Transcription regulation</keyword>
<keyword evidence="3" id="KW-0804">Transcription</keyword>
<dbReference type="AlphaFoldDB" id="Q0CM56"/>
<dbReference type="EMBL" id="CH476600">
    <property type="protein sequence ID" value="EAU34297.1"/>
    <property type="molecule type" value="Genomic_DNA"/>
</dbReference>
<keyword evidence="4" id="KW-0539">Nucleus</keyword>
<protein>
    <recommendedName>
        <fullName evidence="6">Zn(2)-C6 fungal-type domain-containing protein</fullName>
    </recommendedName>
</protein>
<dbReference type="Pfam" id="PF11951">
    <property type="entry name" value="Fungal_trans_2"/>
    <property type="match status" value="1"/>
</dbReference>
<dbReference type="InterPro" id="IPR001138">
    <property type="entry name" value="Zn2Cys6_DnaBD"/>
</dbReference>
<feature type="domain" description="Zn(2)-C6 fungal-type" evidence="6">
    <location>
        <begin position="10"/>
        <end position="38"/>
    </location>
</feature>
<dbReference type="CDD" id="cd00067">
    <property type="entry name" value="GAL4"/>
    <property type="match status" value="1"/>
</dbReference>
<evidence type="ECO:0000313" key="7">
    <source>
        <dbReference type="EMBL" id="EAU34297.1"/>
    </source>
</evidence>
<evidence type="ECO:0000256" key="1">
    <source>
        <dbReference type="ARBA" id="ARBA00023015"/>
    </source>
</evidence>
<accession>Q0CM56</accession>
<evidence type="ECO:0000259" key="6">
    <source>
        <dbReference type="PROSITE" id="PS50048"/>
    </source>
</evidence>
<dbReference type="GO" id="GO:0000981">
    <property type="term" value="F:DNA-binding transcription factor activity, RNA polymerase II-specific"/>
    <property type="evidence" value="ECO:0007669"/>
    <property type="project" value="InterPro"/>
</dbReference>
<dbReference type="VEuPathDB" id="FungiDB:ATEG_05228"/>
<gene>
    <name evidence="7" type="ORF">ATEG_05228</name>
</gene>
<dbReference type="Pfam" id="PF00172">
    <property type="entry name" value="Zn_clus"/>
    <property type="match status" value="1"/>
</dbReference>
<keyword evidence="2" id="KW-0238">DNA-binding</keyword>
<dbReference type="HOGENOM" id="CLU_013866_5_1_1"/>
<dbReference type="Proteomes" id="UP000007963">
    <property type="component" value="Unassembled WGS sequence"/>
</dbReference>
<dbReference type="GO" id="GO:0009893">
    <property type="term" value="P:positive regulation of metabolic process"/>
    <property type="evidence" value="ECO:0007669"/>
    <property type="project" value="UniProtKB-ARBA"/>
</dbReference>
<sequence length="616" mass="68015">MVFCGKPSKGCGECRSRKIRCDQARPTCSQCIKGNRVCPGYRDELSLMFRDESQQVVRKAKTGSSGRRAKNTRKSTTHTSPSGSSSSQPSPQPPSKSSPPTATPKVSNDVSSDPPEIVDFNDLSYPQQSPESVQLLTPHSSPGLGLQPSYQFTKDEAYCFSLRNTEWPGSFWMMDFSPDFFRTTNEGSPSQQAMQASLVSVGSAMLSRIRQSGSLKIDAERDYGHALQLLTAAVMDEEEAKTNATLAAVLLLAIFEVIPAILAWLHYIRVHVADGSGQVVTSRTPRTIEKWTSHIYGAAALLELRGAEQLQDEDGLKLFVQLRFQIITSCLQRAAHVPRSVLECAKIAMYLRPQTEAYGDRLITIAGRLSNLRADINRKMRTDQREILSAAYAIEAELMAWVAGLPPEFMYTVVEHPSPDPFANMLGRTESPCGNRYHIYHDLWLAHSWNQYRCARIIVSEIILGCLRRLSFRSPAMAISGELQNHCTRLRSSTRELARDICATVPFHFGIGNVGTKPSEYLPLNQAYLGGLLALWPLVLAGATEGKNHPLRVWVIDCLRIIGHTMGIDQALALIEVLETEVGIFDGIEDGENGVYFLEYGGTTAGNKVLTGTWGA</sequence>
<feature type="compositionally biased region" description="Polar residues" evidence="5">
    <location>
        <begin position="124"/>
        <end position="140"/>
    </location>
</feature>
<dbReference type="GO" id="GO:0003677">
    <property type="term" value="F:DNA binding"/>
    <property type="evidence" value="ECO:0007669"/>
    <property type="project" value="UniProtKB-KW"/>
</dbReference>
<dbReference type="GeneID" id="4320764"/>
<dbReference type="InterPro" id="IPR021858">
    <property type="entry name" value="Fun_TF"/>
</dbReference>
<feature type="compositionally biased region" description="Basic residues" evidence="5">
    <location>
        <begin position="67"/>
        <end position="76"/>
    </location>
</feature>
<reference evidence="8" key="1">
    <citation type="submission" date="2005-09" db="EMBL/GenBank/DDBJ databases">
        <title>Annotation of the Aspergillus terreus NIH2624 genome.</title>
        <authorList>
            <person name="Birren B.W."/>
            <person name="Lander E.S."/>
            <person name="Galagan J.E."/>
            <person name="Nusbaum C."/>
            <person name="Devon K."/>
            <person name="Henn M."/>
            <person name="Ma L.-J."/>
            <person name="Jaffe D.B."/>
            <person name="Butler J."/>
            <person name="Alvarez P."/>
            <person name="Gnerre S."/>
            <person name="Grabherr M."/>
            <person name="Kleber M."/>
            <person name="Mauceli E.W."/>
            <person name="Brockman W."/>
            <person name="Rounsley S."/>
            <person name="Young S.K."/>
            <person name="LaButti K."/>
            <person name="Pushparaj V."/>
            <person name="DeCaprio D."/>
            <person name="Crawford M."/>
            <person name="Koehrsen M."/>
            <person name="Engels R."/>
            <person name="Montgomery P."/>
            <person name="Pearson M."/>
            <person name="Howarth C."/>
            <person name="Larson L."/>
            <person name="Luoma S."/>
            <person name="White J."/>
            <person name="Alvarado L."/>
            <person name="Kodira C.D."/>
            <person name="Zeng Q."/>
            <person name="Oleary S."/>
            <person name="Yandava C."/>
            <person name="Denning D.W."/>
            <person name="Nierman W.C."/>
            <person name="Milne T."/>
            <person name="Madden K."/>
        </authorList>
    </citation>
    <scope>NUCLEOTIDE SEQUENCE [LARGE SCALE GENOMIC DNA]</scope>
    <source>
        <strain evidence="8">NIH 2624 / FGSC A1156</strain>
    </source>
</reference>
<evidence type="ECO:0000256" key="4">
    <source>
        <dbReference type="ARBA" id="ARBA00023242"/>
    </source>
</evidence>